<dbReference type="KEGG" id="hmp:K6T50_16480"/>
<dbReference type="AlphaFoldDB" id="A0A8T8WHD0"/>
<keyword evidence="1" id="KW-0472">Membrane</keyword>
<feature type="transmembrane region" description="Helical" evidence="1">
    <location>
        <begin position="37"/>
        <end position="59"/>
    </location>
</feature>
<dbReference type="RefSeq" id="WP_222609017.1">
    <property type="nucleotide sequence ID" value="NZ_CP081959.1"/>
</dbReference>
<evidence type="ECO:0000256" key="1">
    <source>
        <dbReference type="SAM" id="Phobius"/>
    </source>
</evidence>
<dbReference type="EMBL" id="CP081959">
    <property type="protein sequence ID" value="QZP39250.1"/>
    <property type="molecule type" value="Genomic_DNA"/>
</dbReference>
<gene>
    <name evidence="2" type="ORF">K6T50_16480</name>
</gene>
<keyword evidence="1" id="KW-1133">Transmembrane helix</keyword>
<geneLocation type="plasmid" evidence="2 3">
    <name>unnamed1</name>
</geneLocation>
<evidence type="ECO:0000313" key="2">
    <source>
        <dbReference type="EMBL" id="QZP39250.1"/>
    </source>
</evidence>
<name>A0A8T8WHD0_9EURY</name>
<keyword evidence="1" id="KW-0812">Transmembrane</keyword>
<reference evidence="2 3" key="1">
    <citation type="journal article" date="2021" name="Int. J. Syst. Evol. Microbiol.">
        <title>Halobaculum halophilum sp. nov. and Halobaculum salinum sp. nov., isolated from salt lake and saline soil.</title>
        <authorList>
            <person name="Cui H.L."/>
            <person name="Shi X.W."/>
            <person name="Yin X.M."/>
            <person name="Yang X.Y."/>
            <person name="Hou J."/>
            <person name="Zhu L."/>
        </authorList>
    </citation>
    <scope>NUCLEOTIDE SEQUENCE [LARGE SCALE GENOMIC DNA]</scope>
    <source>
        <strain evidence="2 3">NBRC 109044</strain>
    </source>
</reference>
<accession>A0A8T8WHD0</accession>
<keyword evidence="3" id="KW-1185">Reference proteome</keyword>
<dbReference type="Proteomes" id="UP000826254">
    <property type="component" value="Plasmid unnamed1"/>
</dbReference>
<organism evidence="2 3">
    <name type="scientific">Halobaculum magnesiiphilum</name>
    <dbReference type="NCBI Taxonomy" id="1017351"/>
    <lineage>
        <taxon>Archaea</taxon>
        <taxon>Methanobacteriati</taxon>
        <taxon>Methanobacteriota</taxon>
        <taxon>Stenosarchaea group</taxon>
        <taxon>Halobacteria</taxon>
        <taxon>Halobacteriales</taxon>
        <taxon>Haloferacaceae</taxon>
        <taxon>Halobaculum</taxon>
    </lineage>
</organism>
<dbReference type="GeneID" id="67179772"/>
<sequence>MTQRTAKLIVALGSGLTVVLTFDAAWATVVTHARVLLITLYIVLAMLSAFTTFMSYEFLRRRRVMLAEQGINPQQ</sequence>
<protein>
    <submittedName>
        <fullName evidence="2">Uncharacterized protein</fullName>
    </submittedName>
</protein>
<keyword evidence="2" id="KW-0614">Plasmid</keyword>
<proteinExistence type="predicted"/>
<evidence type="ECO:0000313" key="3">
    <source>
        <dbReference type="Proteomes" id="UP000826254"/>
    </source>
</evidence>